<keyword evidence="2" id="KW-0808">Transferase</keyword>
<evidence type="ECO:0000313" key="3">
    <source>
        <dbReference type="Proteomes" id="UP000035642"/>
    </source>
</evidence>
<sequence>LFLVDVQSEDDVRKLLSRSLLLKSAYFYMFMSKSYEGLCDEITSHEEIFEEFASILPLNAAPVDLNNPDNTFTVLEEFASADALEPNRLFFCRLVCFLDFAYTFVERPIKCFLQICHGQAKLKTLYDIKRRLYIGNTTMDPELAFIQFIHDADDQRSVPMLEEGKSSKHGVSMRSTRESVMANFEQYGTGRCFLSGLLADACWHAPYGIREKGQKIGKKPRKDHWTLAKAESEYHFPEKQPYSLEKTFTDLCDLAAKTLLIGSKLSFWFPTIIDRCSTGFFKIYLPSNSYSEECLPVHPALRLIANCEQRLSRKTSRRLLVYQKYREALADERAWCPANHFQNASFRDVTFTPRLVL</sequence>
<evidence type="ECO:0000256" key="2">
    <source>
        <dbReference type="ARBA" id="ARBA00022679"/>
    </source>
</evidence>
<organism evidence="3 4">
    <name type="scientific">Angiostrongylus cantonensis</name>
    <name type="common">Rat lungworm</name>
    <dbReference type="NCBI Taxonomy" id="6313"/>
    <lineage>
        <taxon>Eukaryota</taxon>
        <taxon>Metazoa</taxon>
        <taxon>Ecdysozoa</taxon>
        <taxon>Nematoda</taxon>
        <taxon>Chromadorea</taxon>
        <taxon>Rhabditida</taxon>
        <taxon>Rhabditina</taxon>
        <taxon>Rhabditomorpha</taxon>
        <taxon>Strongyloidea</taxon>
        <taxon>Metastrongylidae</taxon>
        <taxon>Angiostrongylus</taxon>
    </lineage>
</organism>
<dbReference type="PANTHER" id="PTHR13370">
    <property type="entry name" value="RNA METHYLASE-RELATED"/>
    <property type="match status" value="1"/>
</dbReference>
<name>A0A158PBN3_ANGCA</name>
<proteinExistence type="predicted"/>
<dbReference type="GO" id="GO:0008168">
    <property type="term" value="F:methyltransferase activity"/>
    <property type="evidence" value="ECO:0007669"/>
    <property type="project" value="UniProtKB-KW"/>
</dbReference>
<reference evidence="4" key="2">
    <citation type="submission" date="2016-04" db="UniProtKB">
        <authorList>
            <consortium name="WormBaseParasite"/>
        </authorList>
    </citation>
    <scope>IDENTIFICATION</scope>
</reference>
<keyword evidence="3" id="KW-1185">Reference proteome</keyword>
<protein>
    <submittedName>
        <fullName evidence="4">RGS domain-containing protein</fullName>
    </submittedName>
</protein>
<keyword evidence="1" id="KW-0489">Methyltransferase</keyword>
<dbReference type="GO" id="GO:0032259">
    <property type="term" value="P:methylation"/>
    <property type="evidence" value="ECO:0007669"/>
    <property type="project" value="UniProtKB-KW"/>
</dbReference>
<reference evidence="3" key="1">
    <citation type="submission" date="2012-09" db="EMBL/GenBank/DDBJ databases">
        <authorList>
            <person name="Martin A.A."/>
        </authorList>
    </citation>
    <scope>NUCLEOTIDE SEQUENCE</scope>
</reference>
<dbReference type="PANTHER" id="PTHR13370:SF3">
    <property type="entry name" value="TRNA (GUANINE(10)-N2)-METHYLTRANSFERASE HOMOLOG"/>
    <property type="match status" value="1"/>
</dbReference>
<dbReference type="GO" id="GO:0005737">
    <property type="term" value="C:cytoplasm"/>
    <property type="evidence" value="ECO:0007669"/>
    <property type="project" value="TreeGrafter"/>
</dbReference>
<evidence type="ECO:0000313" key="4">
    <source>
        <dbReference type="WBParaSite" id="ACAC_0001122201-mRNA-1"/>
    </source>
</evidence>
<dbReference type="Proteomes" id="UP000035642">
    <property type="component" value="Unassembled WGS sequence"/>
</dbReference>
<dbReference type="STRING" id="6313.A0A158PBN3"/>
<dbReference type="WBParaSite" id="ACAC_0001122201-mRNA-1">
    <property type="protein sequence ID" value="ACAC_0001122201-mRNA-1"/>
    <property type="gene ID" value="ACAC_0001122201"/>
</dbReference>
<dbReference type="PIRSF" id="PIRSF017259">
    <property type="entry name" value="tRNA_mtfrase_TRM11"/>
    <property type="match status" value="1"/>
</dbReference>
<accession>A0A158PBN3</accession>
<dbReference type="AlphaFoldDB" id="A0A158PBN3"/>
<evidence type="ECO:0000256" key="1">
    <source>
        <dbReference type="ARBA" id="ARBA00022603"/>
    </source>
</evidence>